<dbReference type="InterPro" id="IPR003385">
    <property type="entry name" value="Glyco_hydro_77"/>
</dbReference>
<dbReference type="NCBIfam" id="NF011080">
    <property type="entry name" value="PRK14508.1-3"/>
    <property type="match status" value="1"/>
</dbReference>
<comment type="catalytic activity">
    <reaction evidence="1 10">
        <text>Transfers a segment of a (1-&gt;4)-alpha-D-glucan to a new position in an acceptor, which may be glucose or a (1-&gt;4)-alpha-D-glucan.</text>
        <dbReference type="EC" id="2.4.1.25"/>
    </reaction>
</comment>
<evidence type="ECO:0000256" key="5">
    <source>
        <dbReference type="ARBA" id="ARBA00022676"/>
    </source>
</evidence>
<dbReference type="Proteomes" id="UP000295184">
    <property type="component" value="Unassembled WGS sequence"/>
</dbReference>
<dbReference type="InterPro" id="IPR017853">
    <property type="entry name" value="GH"/>
</dbReference>
<keyword evidence="5 10" id="KW-0328">Glycosyltransferase</keyword>
<protein>
    <recommendedName>
        <fullName evidence="4 10">4-alpha-glucanotransferase</fullName>
        <ecNumber evidence="3 10">2.4.1.25</ecNumber>
    </recommendedName>
    <alternativeName>
        <fullName evidence="8 10">Amylomaltase</fullName>
    </alternativeName>
    <alternativeName>
        <fullName evidence="9 10">Disproportionating enzyme</fullName>
    </alternativeName>
</protein>
<reference evidence="11 12" key="1">
    <citation type="submission" date="2019-03" db="EMBL/GenBank/DDBJ databases">
        <title>Genomic Encyclopedia of Type Strains, Phase IV (KMG-IV): sequencing the most valuable type-strain genomes for metagenomic binning, comparative biology and taxonomic classification.</title>
        <authorList>
            <person name="Goeker M."/>
        </authorList>
    </citation>
    <scope>NUCLEOTIDE SEQUENCE [LARGE SCALE GENOMIC DNA]</scope>
    <source>
        <strain evidence="11 12">DSM 100451</strain>
    </source>
</reference>
<dbReference type="GO" id="GO:0005975">
    <property type="term" value="P:carbohydrate metabolic process"/>
    <property type="evidence" value="ECO:0007669"/>
    <property type="project" value="InterPro"/>
</dbReference>
<keyword evidence="7 10" id="KW-0119">Carbohydrate metabolism</keyword>
<dbReference type="PANTHER" id="PTHR32438:SF5">
    <property type="entry name" value="4-ALPHA-GLUCANOTRANSFERASE DPE1, CHLOROPLASTIC_AMYLOPLASTIC"/>
    <property type="match status" value="1"/>
</dbReference>
<evidence type="ECO:0000313" key="11">
    <source>
        <dbReference type="EMBL" id="TCL57060.1"/>
    </source>
</evidence>
<evidence type="ECO:0000256" key="4">
    <source>
        <dbReference type="ARBA" id="ARBA00020295"/>
    </source>
</evidence>
<comment type="similarity">
    <text evidence="2 10">Belongs to the disproportionating enzyme family.</text>
</comment>
<organism evidence="11 12">
    <name type="scientific">Allofournierella massiliensis</name>
    <dbReference type="NCBI Taxonomy" id="1650663"/>
    <lineage>
        <taxon>Bacteria</taxon>
        <taxon>Bacillati</taxon>
        <taxon>Bacillota</taxon>
        <taxon>Clostridia</taxon>
        <taxon>Eubacteriales</taxon>
        <taxon>Oscillospiraceae</taxon>
        <taxon>Allofournierella</taxon>
    </lineage>
</organism>
<proteinExistence type="inferred from homology"/>
<dbReference type="SUPFAM" id="SSF51445">
    <property type="entry name" value="(Trans)glycosidases"/>
    <property type="match status" value="1"/>
</dbReference>
<dbReference type="RefSeq" id="WP_058963357.1">
    <property type="nucleotide sequence ID" value="NZ_CABKVM010000014.1"/>
</dbReference>
<dbReference type="OrthoDB" id="9811841at2"/>
<comment type="caution">
    <text evidence="11">The sequence shown here is derived from an EMBL/GenBank/DDBJ whole genome shotgun (WGS) entry which is preliminary data.</text>
</comment>
<dbReference type="GO" id="GO:0004134">
    <property type="term" value="F:4-alpha-glucanotransferase activity"/>
    <property type="evidence" value="ECO:0007669"/>
    <property type="project" value="UniProtKB-EC"/>
</dbReference>
<evidence type="ECO:0000256" key="8">
    <source>
        <dbReference type="ARBA" id="ARBA00031423"/>
    </source>
</evidence>
<dbReference type="NCBIfam" id="TIGR00217">
    <property type="entry name" value="malQ"/>
    <property type="match status" value="1"/>
</dbReference>
<dbReference type="EMBL" id="SLUM01000011">
    <property type="protein sequence ID" value="TCL57060.1"/>
    <property type="molecule type" value="Genomic_DNA"/>
</dbReference>
<dbReference type="Pfam" id="PF02446">
    <property type="entry name" value="Glyco_hydro_77"/>
    <property type="match status" value="1"/>
</dbReference>
<dbReference type="AlphaFoldDB" id="A0A4R1QYA9"/>
<accession>A0A4R1QYA9</accession>
<evidence type="ECO:0000256" key="3">
    <source>
        <dbReference type="ARBA" id="ARBA00012560"/>
    </source>
</evidence>
<evidence type="ECO:0000256" key="1">
    <source>
        <dbReference type="ARBA" id="ARBA00000439"/>
    </source>
</evidence>
<evidence type="ECO:0000256" key="6">
    <source>
        <dbReference type="ARBA" id="ARBA00022679"/>
    </source>
</evidence>
<sequence length="488" mass="54567">MKRASGILLPVSSLPGPWGIGTLGKEARQFVDFLAAAGQTYWQILPVGPTGYGDSPYQSFSAFAANPYFIDPDTLIARGLLTEEEAGADWGVNPARVDYGALYAHRHALLQKAADRLPAGDAGFAHWQKKQSAWLEDYALFMALKEENDQQSWTCWPDEVRLRRPDALERAQKRLAGRVDYWRKIQYLFYCQWAALLEYAHGKGVQIIGDIPIYVSPDSSDIWAAPELFQTDGDRRLTRVAGCPPDAFAADGQLWGNPLYDWPRHKATGYAWWLRRLRHALTIYDVVRIDHFRGFESYYSIPARDTTAQNGSWQPGPGMDFIGAIHAEMPGAQIIAEDLGYLTPQVKELLEGSGYPGMKVLQFAFDRREAGDYLPHNYLHNSVVYTGTHDNTTTAAWETDAHPEDVARARAYLHAEGEPLVEGFIRAAMASVSATAIIPMQDWLGLGAEARMNVPSRPWGNWQWRLEPGALTPALAQRIAALTELYGR</sequence>
<evidence type="ECO:0000256" key="10">
    <source>
        <dbReference type="RuleBase" id="RU361207"/>
    </source>
</evidence>
<dbReference type="Gene3D" id="3.20.20.80">
    <property type="entry name" value="Glycosidases"/>
    <property type="match status" value="1"/>
</dbReference>
<evidence type="ECO:0000256" key="9">
    <source>
        <dbReference type="ARBA" id="ARBA00031501"/>
    </source>
</evidence>
<dbReference type="STRING" id="1650663.GCA_001486665_00859"/>
<dbReference type="PANTHER" id="PTHR32438">
    <property type="entry name" value="4-ALPHA-GLUCANOTRANSFERASE DPE1, CHLOROPLASTIC/AMYLOPLASTIC"/>
    <property type="match status" value="1"/>
</dbReference>
<evidence type="ECO:0000313" key="12">
    <source>
        <dbReference type="Proteomes" id="UP000295184"/>
    </source>
</evidence>
<gene>
    <name evidence="11" type="ORF">EDD77_11155</name>
</gene>
<dbReference type="EC" id="2.4.1.25" evidence="3 10"/>
<evidence type="ECO:0000256" key="2">
    <source>
        <dbReference type="ARBA" id="ARBA00005684"/>
    </source>
</evidence>
<name>A0A4R1QYA9_9FIRM</name>
<keyword evidence="6 10" id="KW-0808">Transferase</keyword>
<evidence type="ECO:0000256" key="7">
    <source>
        <dbReference type="ARBA" id="ARBA00023277"/>
    </source>
</evidence>